<protein>
    <recommendedName>
        <fullName evidence="6">LysM domain-containing protein</fullName>
    </recommendedName>
</protein>
<feature type="region of interest" description="Disordered" evidence="2">
    <location>
        <begin position="100"/>
        <end position="136"/>
    </location>
</feature>
<name>A0A9P5LD77_9HYPO</name>
<dbReference type="InterPro" id="IPR036779">
    <property type="entry name" value="LysM_dom_sf"/>
</dbReference>
<evidence type="ECO:0000313" key="5">
    <source>
        <dbReference type="Proteomes" id="UP000722485"/>
    </source>
</evidence>
<sequence length="236" mass="25786">MMTSISLLAAAALLSGQLSRVTAATNPINTPSPMLQPAYPACEQFHLAVVGEDCNSIIAAAQLNWYEFFRINPAIGGEQGCTTKILANTWYCVKSRGSGHAAPSASLNTGSKPTKTTKNPKSTNKTKTRAPKITKPPVPNYNECRFGDCWYAFGELSRGDDEYRAEASSMCNKVFADGCKDDWDWPGKVGRLCKGCKELNSACPCFLAGHYHTRTNNPLYSRKGQQDQNDFLPTDD</sequence>
<feature type="region of interest" description="Disordered" evidence="2">
    <location>
        <begin position="217"/>
        <end position="236"/>
    </location>
</feature>
<evidence type="ECO:0000313" key="4">
    <source>
        <dbReference type="EMBL" id="KAF7553180.1"/>
    </source>
</evidence>
<dbReference type="GO" id="GO:0008061">
    <property type="term" value="F:chitin binding"/>
    <property type="evidence" value="ECO:0007669"/>
    <property type="project" value="InterPro"/>
</dbReference>
<evidence type="ECO:0000256" key="3">
    <source>
        <dbReference type="SAM" id="SignalP"/>
    </source>
</evidence>
<dbReference type="EMBL" id="JAANBB010000049">
    <property type="protein sequence ID" value="KAF7553180.1"/>
    <property type="molecule type" value="Genomic_DNA"/>
</dbReference>
<dbReference type="PANTHER" id="PTHR34997:SF1">
    <property type="entry name" value="PEPTIDOGLYCAN-BINDING LYSIN DOMAIN"/>
    <property type="match status" value="1"/>
</dbReference>
<keyword evidence="3" id="KW-0732">Signal</keyword>
<evidence type="ECO:0000256" key="1">
    <source>
        <dbReference type="ARBA" id="ARBA00044955"/>
    </source>
</evidence>
<feature type="chain" id="PRO_5040391407" description="LysM domain-containing protein" evidence="3">
    <location>
        <begin position="24"/>
        <end position="236"/>
    </location>
</feature>
<evidence type="ECO:0000256" key="2">
    <source>
        <dbReference type="SAM" id="MobiDB-lite"/>
    </source>
</evidence>
<dbReference type="AlphaFoldDB" id="A0A9P5LD77"/>
<dbReference type="OrthoDB" id="5145966at2759"/>
<dbReference type="InterPro" id="IPR052210">
    <property type="entry name" value="LysM1-like"/>
</dbReference>
<organism evidence="4 5">
    <name type="scientific">Cylindrodendrum hubeiense</name>
    <dbReference type="NCBI Taxonomy" id="595255"/>
    <lineage>
        <taxon>Eukaryota</taxon>
        <taxon>Fungi</taxon>
        <taxon>Dikarya</taxon>
        <taxon>Ascomycota</taxon>
        <taxon>Pezizomycotina</taxon>
        <taxon>Sordariomycetes</taxon>
        <taxon>Hypocreomycetidae</taxon>
        <taxon>Hypocreales</taxon>
        <taxon>Nectriaceae</taxon>
        <taxon>Cylindrodendrum</taxon>
    </lineage>
</organism>
<gene>
    <name evidence="4" type="ORF">G7Z17_g3790</name>
</gene>
<evidence type="ECO:0008006" key="6">
    <source>
        <dbReference type="Google" id="ProtNLM"/>
    </source>
</evidence>
<comment type="similarity">
    <text evidence="1">Belongs to the secreted LysM effector family.</text>
</comment>
<proteinExistence type="inferred from homology"/>
<comment type="caution">
    <text evidence="4">The sequence shown here is derived from an EMBL/GenBank/DDBJ whole genome shotgun (WGS) entry which is preliminary data.</text>
</comment>
<dbReference type="Proteomes" id="UP000722485">
    <property type="component" value="Unassembled WGS sequence"/>
</dbReference>
<feature type="compositionally biased region" description="Polar residues" evidence="2">
    <location>
        <begin position="226"/>
        <end position="236"/>
    </location>
</feature>
<feature type="signal peptide" evidence="3">
    <location>
        <begin position="1"/>
        <end position="23"/>
    </location>
</feature>
<reference evidence="4" key="1">
    <citation type="submission" date="2020-03" db="EMBL/GenBank/DDBJ databases">
        <title>Draft Genome Sequence of Cylindrodendrum hubeiense.</title>
        <authorList>
            <person name="Buettner E."/>
            <person name="Kellner H."/>
        </authorList>
    </citation>
    <scope>NUCLEOTIDE SEQUENCE</scope>
    <source>
        <strain evidence="4">IHI 201604</strain>
    </source>
</reference>
<feature type="compositionally biased region" description="Low complexity" evidence="2">
    <location>
        <begin position="111"/>
        <end position="123"/>
    </location>
</feature>
<dbReference type="PANTHER" id="PTHR34997">
    <property type="entry name" value="AM15"/>
    <property type="match status" value="1"/>
</dbReference>
<accession>A0A9P5LD77</accession>
<dbReference type="Gene3D" id="3.10.350.10">
    <property type="entry name" value="LysM domain"/>
    <property type="match status" value="1"/>
</dbReference>
<keyword evidence="5" id="KW-1185">Reference proteome</keyword>